<dbReference type="InterPro" id="IPR006353">
    <property type="entry name" value="HAD-SF_hydro_IIA_CECR5"/>
</dbReference>
<protein>
    <submittedName>
        <fullName evidence="1">Uncharacterized protein</fullName>
    </submittedName>
</protein>
<comment type="caution">
    <text evidence="1">The sequence shown here is derived from an EMBL/GenBank/DDBJ whole genome shotgun (WGS) entry which is preliminary data.</text>
</comment>
<accession>A0A8T0G8M4</accession>
<dbReference type="InterPro" id="IPR036412">
    <property type="entry name" value="HAD-like_sf"/>
</dbReference>
<gene>
    <name evidence="1" type="ORF">KC19_12G086800</name>
</gene>
<dbReference type="InterPro" id="IPR023214">
    <property type="entry name" value="HAD_sf"/>
</dbReference>
<dbReference type="EMBL" id="CM026433">
    <property type="protein sequence ID" value="KAG0554379.1"/>
    <property type="molecule type" value="Genomic_DNA"/>
</dbReference>
<dbReference type="Proteomes" id="UP000822688">
    <property type="component" value="Chromosome 12"/>
</dbReference>
<dbReference type="NCBIfam" id="TIGR01460">
    <property type="entry name" value="HAD-SF-IIA"/>
    <property type="match status" value="1"/>
</dbReference>
<dbReference type="GO" id="GO:0046474">
    <property type="term" value="P:glycerophospholipid biosynthetic process"/>
    <property type="evidence" value="ECO:0007669"/>
    <property type="project" value="TreeGrafter"/>
</dbReference>
<reference evidence="1" key="1">
    <citation type="submission" date="2020-06" db="EMBL/GenBank/DDBJ databases">
        <title>WGS assembly of Ceratodon purpureus strain R40.</title>
        <authorList>
            <person name="Carey S.B."/>
            <person name="Jenkins J."/>
            <person name="Shu S."/>
            <person name="Lovell J.T."/>
            <person name="Sreedasyam A."/>
            <person name="Maumus F."/>
            <person name="Tiley G.P."/>
            <person name="Fernandez-Pozo N."/>
            <person name="Barry K."/>
            <person name="Chen C."/>
            <person name="Wang M."/>
            <person name="Lipzen A."/>
            <person name="Daum C."/>
            <person name="Saski C.A."/>
            <person name="Payton A.C."/>
            <person name="Mcbreen J.C."/>
            <person name="Conrad R.E."/>
            <person name="Kollar L.M."/>
            <person name="Olsson S."/>
            <person name="Huttunen S."/>
            <person name="Landis J.B."/>
            <person name="Wickett N.J."/>
            <person name="Johnson M.G."/>
            <person name="Rensing S.A."/>
            <person name="Grimwood J."/>
            <person name="Schmutz J."/>
            <person name="Mcdaniel S.F."/>
        </authorList>
    </citation>
    <scope>NUCLEOTIDE SEQUENCE</scope>
    <source>
        <strain evidence="1">R40</strain>
    </source>
</reference>
<organism evidence="1 2">
    <name type="scientific">Ceratodon purpureus</name>
    <name type="common">Fire moss</name>
    <name type="synonym">Dicranum purpureum</name>
    <dbReference type="NCBI Taxonomy" id="3225"/>
    <lineage>
        <taxon>Eukaryota</taxon>
        <taxon>Viridiplantae</taxon>
        <taxon>Streptophyta</taxon>
        <taxon>Embryophyta</taxon>
        <taxon>Bryophyta</taxon>
        <taxon>Bryophytina</taxon>
        <taxon>Bryopsida</taxon>
        <taxon>Dicranidae</taxon>
        <taxon>Pseudoditrichales</taxon>
        <taxon>Ditrichaceae</taxon>
        <taxon>Ceratodon</taxon>
    </lineage>
</organism>
<dbReference type="SUPFAM" id="SSF56784">
    <property type="entry name" value="HAD-like"/>
    <property type="match status" value="1"/>
</dbReference>
<dbReference type="NCBIfam" id="TIGR01456">
    <property type="entry name" value="CECR5"/>
    <property type="match status" value="1"/>
</dbReference>
<dbReference type="PANTHER" id="PTHR14269:SF4">
    <property type="entry name" value="CAT EYE SYNDROME CRITICAL REGION PROTEIN 5"/>
    <property type="match status" value="1"/>
</dbReference>
<sequence length="404" mass="45317">MAASRVLRWSRTSTRLWFSARACSSEYAVGEPSLHYYNRLNLFRNAFGIAFDIDGVLIRGNETIGRAPDALRRLYKDVERGELLVPYIFLTNGGGTTEAARAVVLTRQLKVPVNPIQVLLGHTPFKSFAKRYRSRRVLAVGKGDPAKAMTSYGFPKVVKMEDFYKEFPHIDPLESFKPWVKNETIPTDMHTPANERQIAAVFVCSDPVDWGGDLQVLCDVLRSGGLPGNVDSNIPQPPIFFAADDFEYPAKFPVPRFGMGAFRIALETLYVKLTKRPLAFTSFGKPKPIVYHLAGKSLHNIARMMHLQDKMLLPSTETSTASTLELPEPREEDPPLKTLYMIGDNPETDIAGAIRVGRPWFSILVRSGYFRGTGNHDKYPADKVVDDVYEAVDFILKREGISTQ</sequence>
<dbReference type="Pfam" id="PF13344">
    <property type="entry name" value="Hydrolase_6"/>
    <property type="match status" value="1"/>
</dbReference>
<dbReference type="Gene3D" id="3.40.50.1000">
    <property type="entry name" value="HAD superfamily/HAD-like"/>
    <property type="match status" value="2"/>
</dbReference>
<proteinExistence type="predicted"/>
<dbReference type="AlphaFoldDB" id="A0A8T0G8M4"/>
<dbReference type="PANTHER" id="PTHR14269">
    <property type="entry name" value="CDP-DIACYLGLYCEROL--GLYCEROL-3-PHOSPHATE 3-PHOSPHATIDYLTRANSFERASE-RELATED"/>
    <property type="match status" value="1"/>
</dbReference>
<dbReference type="InterPro" id="IPR050324">
    <property type="entry name" value="CDP-alcohol_PTase-I"/>
</dbReference>
<name>A0A8T0G8M4_CERPU</name>
<keyword evidence="2" id="KW-1185">Reference proteome</keyword>
<dbReference type="Pfam" id="PF13242">
    <property type="entry name" value="Hydrolase_like"/>
    <property type="match status" value="1"/>
</dbReference>
<dbReference type="InterPro" id="IPR006357">
    <property type="entry name" value="HAD-SF_hydro_IIA"/>
</dbReference>
<evidence type="ECO:0000313" key="2">
    <source>
        <dbReference type="Proteomes" id="UP000822688"/>
    </source>
</evidence>
<dbReference type="GO" id="GO:0005739">
    <property type="term" value="C:mitochondrion"/>
    <property type="evidence" value="ECO:0007669"/>
    <property type="project" value="TreeGrafter"/>
</dbReference>
<evidence type="ECO:0000313" key="1">
    <source>
        <dbReference type="EMBL" id="KAG0554379.1"/>
    </source>
</evidence>